<keyword evidence="4" id="KW-0804">Transcription</keyword>
<evidence type="ECO:0000259" key="7">
    <source>
        <dbReference type="Pfam" id="PF04545"/>
    </source>
</evidence>
<dbReference type="Proteomes" id="UP001499979">
    <property type="component" value="Unassembled WGS sequence"/>
</dbReference>
<dbReference type="InterPro" id="IPR007624">
    <property type="entry name" value="RNA_pol_sigma70_r3"/>
</dbReference>
<dbReference type="Gene3D" id="1.20.120.1810">
    <property type="match status" value="1"/>
</dbReference>
<dbReference type="InterPro" id="IPR007630">
    <property type="entry name" value="RNA_pol_sigma70_r4"/>
</dbReference>
<dbReference type="Pfam" id="PF04539">
    <property type="entry name" value="Sigma70_r3"/>
    <property type="match status" value="1"/>
</dbReference>
<sequence>MAVKKPAAVTTAYIREARSLTAMTVSPAFTETPESRSETTARLFAERAEAPDAGRAAIEEELVRINMPLARDLSRRFRGRGIADDDLEQVAYVGLVKAVKGFKPETGNEFTSFAVPTIRGEIRRHFRDLGWTVRPPRSIQETQQKISGCESELYQQLGRAPRPSEIAAHLGLELEQVIDALGANGCFAPASLDAPSLADADESVGQRLGELDPEFDLAEARATLAPLLAKLSRREQLIVEMRFFRGCTQAEIGAEIGVSQMHVSRLLARLVARLRAELTVAA</sequence>
<dbReference type="NCBIfam" id="TIGR02937">
    <property type="entry name" value="sigma70-ECF"/>
    <property type="match status" value="1"/>
</dbReference>
<dbReference type="InterPro" id="IPR036388">
    <property type="entry name" value="WH-like_DNA-bd_sf"/>
</dbReference>
<name>A0ABP4F0V0_9ACTN</name>
<dbReference type="InterPro" id="IPR007627">
    <property type="entry name" value="RNA_pol_sigma70_r2"/>
</dbReference>
<keyword evidence="9" id="KW-1185">Reference proteome</keyword>
<evidence type="ECO:0000256" key="2">
    <source>
        <dbReference type="ARBA" id="ARBA00023082"/>
    </source>
</evidence>
<dbReference type="InterPro" id="IPR014284">
    <property type="entry name" value="RNA_pol_sigma-70_dom"/>
</dbReference>
<feature type="domain" description="RNA polymerase sigma-70 region 2" evidence="6">
    <location>
        <begin position="62"/>
        <end position="132"/>
    </location>
</feature>
<dbReference type="PANTHER" id="PTHR30385">
    <property type="entry name" value="SIGMA FACTOR F FLAGELLAR"/>
    <property type="match status" value="1"/>
</dbReference>
<proteinExistence type="predicted"/>
<dbReference type="SUPFAM" id="SSF88659">
    <property type="entry name" value="Sigma3 and sigma4 domains of RNA polymerase sigma factors"/>
    <property type="match status" value="2"/>
</dbReference>
<evidence type="ECO:0000256" key="4">
    <source>
        <dbReference type="ARBA" id="ARBA00023163"/>
    </source>
</evidence>
<dbReference type="Pfam" id="PF04545">
    <property type="entry name" value="Sigma70_r4"/>
    <property type="match status" value="1"/>
</dbReference>
<evidence type="ECO:0000313" key="8">
    <source>
        <dbReference type="EMBL" id="GAA1139598.1"/>
    </source>
</evidence>
<protein>
    <submittedName>
        <fullName evidence="8">SigB/SigF/SigG family RNA polymerase sigma factor</fullName>
    </submittedName>
</protein>
<gene>
    <name evidence="8" type="ORF">GCM10009606_19050</name>
</gene>
<reference evidence="9" key="1">
    <citation type="journal article" date="2019" name="Int. J. Syst. Evol. Microbiol.">
        <title>The Global Catalogue of Microorganisms (GCM) 10K type strain sequencing project: providing services to taxonomists for standard genome sequencing and annotation.</title>
        <authorList>
            <consortium name="The Broad Institute Genomics Platform"/>
            <consortium name="The Broad Institute Genome Sequencing Center for Infectious Disease"/>
            <person name="Wu L."/>
            <person name="Ma J."/>
        </authorList>
    </citation>
    <scope>NUCLEOTIDE SEQUENCE [LARGE SCALE GENOMIC DNA]</scope>
    <source>
        <strain evidence="9">JCM 11813</strain>
    </source>
</reference>
<dbReference type="CDD" id="cd06171">
    <property type="entry name" value="Sigma70_r4"/>
    <property type="match status" value="1"/>
</dbReference>
<dbReference type="SUPFAM" id="SSF88946">
    <property type="entry name" value="Sigma2 domain of RNA polymerase sigma factors"/>
    <property type="match status" value="1"/>
</dbReference>
<dbReference type="EMBL" id="BAAAJE010000006">
    <property type="protein sequence ID" value="GAA1139598.1"/>
    <property type="molecule type" value="Genomic_DNA"/>
</dbReference>
<evidence type="ECO:0000313" key="9">
    <source>
        <dbReference type="Proteomes" id="UP001499979"/>
    </source>
</evidence>
<feature type="domain" description="RNA polymerase sigma-70 region 3" evidence="5">
    <location>
        <begin position="141"/>
        <end position="205"/>
    </location>
</feature>
<keyword evidence="2" id="KW-0731">Sigma factor</keyword>
<dbReference type="PANTHER" id="PTHR30385:SF4">
    <property type="entry name" value="RNA POLYMERASE SIGMA-E FACTOR"/>
    <property type="match status" value="1"/>
</dbReference>
<dbReference type="NCBIfam" id="TIGR02980">
    <property type="entry name" value="SigBFG"/>
    <property type="match status" value="1"/>
</dbReference>
<feature type="domain" description="RNA polymerase sigma-70 region 4" evidence="7">
    <location>
        <begin position="227"/>
        <end position="276"/>
    </location>
</feature>
<dbReference type="Pfam" id="PF04542">
    <property type="entry name" value="Sigma70_r2"/>
    <property type="match status" value="1"/>
</dbReference>
<keyword evidence="3" id="KW-0238">DNA-binding</keyword>
<dbReference type="PRINTS" id="PR00046">
    <property type="entry name" value="SIGMA70FCT"/>
</dbReference>
<evidence type="ECO:0000256" key="1">
    <source>
        <dbReference type="ARBA" id="ARBA00023015"/>
    </source>
</evidence>
<accession>A0ABP4F0V0</accession>
<evidence type="ECO:0000259" key="5">
    <source>
        <dbReference type="Pfam" id="PF04539"/>
    </source>
</evidence>
<dbReference type="Gene3D" id="1.10.10.10">
    <property type="entry name" value="Winged helix-like DNA-binding domain superfamily/Winged helix DNA-binding domain"/>
    <property type="match status" value="2"/>
</dbReference>
<evidence type="ECO:0000259" key="6">
    <source>
        <dbReference type="Pfam" id="PF04542"/>
    </source>
</evidence>
<evidence type="ECO:0000256" key="3">
    <source>
        <dbReference type="ARBA" id="ARBA00023125"/>
    </source>
</evidence>
<dbReference type="InterPro" id="IPR000943">
    <property type="entry name" value="RNA_pol_sigma70"/>
</dbReference>
<organism evidence="8 9">
    <name type="scientific">Nocardioides aquiterrae</name>
    <dbReference type="NCBI Taxonomy" id="203799"/>
    <lineage>
        <taxon>Bacteria</taxon>
        <taxon>Bacillati</taxon>
        <taxon>Actinomycetota</taxon>
        <taxon>Actinomycetes</taxon>
        <taxon>Propionibacteriales</taxon>
        <taxon>Nocardioidaceae</taxon>
        <taxon>Nocardioides</taxon>
    </lineage>
</organism>
<keyword evidence="1" id="KW-0805">Transcription regulation</keyword>
<dbReference type="InterPro" id="IPR013324">
    <property type="entry name" value="RNA_pol_sigma_r3/r4-like"/>
</dbReference>
<dbReference type="InterPro" id="IPR013325">
    <property type="entry name" value="RNA_pol_sigma_r2"/>
</dbReference>
<dbReference type="InterPro" id="IPR014322">
    <property type="entry name" value="RNA_pol_sigma-B/F/G"/>
</dbReference>
<comment type="caution">
    <text evidence="8">The sequence shown here is derived from an EMBL/GenBank/DDBJ whole genome shotgun (WGS) entry which is preliminary data.</text>
</comment>